<dbReference type="Proteomes" id="UP001152799">
    <property type="component" value="Chromosome 7"/>
</dbReference>
<evidence type="ECO:0000313" key="2">
    <source>
        <dbReference type="Proteomes" id="UP001152799"/>
    </source>
</evidence>
<dbReference type="AlphaFoldDB" id="A0A9P0DEW7"/>
<sequence length="268" mass="30922">METGVVRLRRRRVDTSQEVHLGLESIKEEDTMSEENPISNGIIDPEEESLDPERLEKNLEQVRLHTEKMQRAHEVFIRRQQTLEEKGPVRQRLGVVRVRRMGPRPAPKPTATTSNGVQRQSVKRRLYNSGASVVNGGTTRRRFGLKRLHDQRYHINLAQNRMQRVRAQIVNNTCPVRLRRNHPSARLGLPRNANNLTIQVPNFAPSTNGQTYPHNIERFRLTLNPEIQALIRNLQIEASDPVRQFFPINRVTPQVTSIFLSTRFSGLT</sequence>
<evidence type="ECO:0000313" key="1">
    <source>
        <dbReference type="EMBL" id="CAH1133158.1"/>
    </source>
</evidence>
<keyword evidence="2" id="KW-1185">Reference proteome</keyword>
<accession>A0A9P0DEW7</accession>
<gene>
    <name evidence="1" type="ORF">CEUTPL_LOCUS11623</name>
</gene>
<proteinExistence type="predicted"/>
<protein>
    <submittedName>
        <fullName evidence="1">Uncharacterized protein</fullName>
    </submittedName>
</protein>
<dbReference type="EMBL" id="OU892283">
    <property type="protein sequence ID" value="CAH1133158.1"/>
    <property type="molecule type" value="Genomic_DNA"/>
</dbReference>
<name>A0A9P0DEW7_9CUCU</name>
<dbReference type="OrthoDB" id="6750039at2759"/>
<reference evidence="1" key="1">
    <citation type="submission" date="2022-01" db="EMBL/GenBank/DDBJ databases">
        <authorList>
            <person name="King R."/>
        </authorList>
    </citation>
    <scope>NUCLEOTIDE SEQUENCE</scope>
</reference>
<organism evidence="1 2">
    <name type="scientific">Ceutorhynchus assimilis</name>
    <name type="common">cabbage seed weevil</name>
    <dbReference type="NCBI Taxonomy" id="467358"/>
    <lineage>
        <taxon>Eukaryota</taxon>
        <taxon>Metazoa</taxon>
        <taxon>Ecdysozoa</taxon>
        <taxon>Arthropoda</taxon>
        <taxon>Hexapoda</taxon>
        <taxon>Insecta</taxon>
        <taxon>Pterygota</taxon>
        <taxon>Neoptera</taxon>
        <taxon>Endopterygota</taxon>
        <taxon>Coleoptera</taxon>
        <taxon>Polyphaga</taxon>
        <taxon>Cucujiformia</taxon>
        <taxon>Curculionidae</taxon>
        <taxon>Ceutorhynchinae</taxon>
        <taxon>Ceutorhynchus</taxon>
    </lineage>
</organism>